<evidence type="ECO:0000313" key="3">
    <source>
        <dbReference type="Proteomes" id="UP000588604"/>
    </source>
</evidence>
<evidence type="ECO:0000313" key="2">
    <source>
        <dbReference type="EMBL" id="MBB6324487.1"/>
    </source>
</evidence>
<keyword evidence="1" id="KW-0732">Signal</keyword>
<dbReference type="Proteomes" id="UP000588604">
    <property type="component" value="Unassembled WGS sequence"/>
</dbReference>
<comment type="caution">
    <text evidence="2">The sequence shown here is derived from an EMBL/GenBank/DDBJ whole genome shotgun (WGS) entry which is preliminary data.</text>
</comment>
<name>A0A841MG59_9BACT</name>
<dbReference type="RefSeq" id="WP_184492469.1">
    <property type="nucleotide sequence ID" value="NZ_JACIJO010000001.1"/>
</dbReference>
<dbReference type="EMBL" id="JACIJO010000001">
    <property type="protein sequence ID" value="MBB6324487.1"/>
    <property type="molecule type" value="Genomic_DNA"/>
</dbReference>
<reference evidence="2 3" key="1">
    <citation type="submission" date="2020-08" db="EMBL/GenBank/DDBJ databases">
        <title>Genomic Encyclopedia of Type Strains, Phase IV (KMG-IV): sequencing the most valuable type-strain genomes for metagenomic binning, comparative biology and taxonomic classification.</title>
        <authorList>
            <person name="Goeker M."/>
        </authorList>
    </citation>
    <scope>NUCLEOTIDE SEQUENCE [LARGE SCALE GENOMIC DNA]</scope>
    <source>
        <strain evidence="2 3">DSM 102044</strain>
    </source>
</reference>
<accession>A0A841MG59</accession>
<evidence type="ECO:0000256" key="1">
    <source>
        <dbReference type="SAM" id="SignalP"/>
    </source>
</evidence>
<sequence>MTWTTKTLIALILMPLLTPVHAQTPQEWTNQKELQTAYKMHQIVALQAYLRVAEKGYAIVQTGWKLAGDIRNGAFGQHRDYFSSLEMVHPLVKKDPNVKAIADTYSRITRVASWINSLPGQSKQLDQREQTAVQQFVRTIIIKSEHVLGECHAVLSPGTYQMEDAQRMAALEVYLREMEALYQAIKACYLRLRLVDQNRERKTREQHVINTLYGIR</sequence>
<organism evidence="2 3">
    <name type="scientific">Algoriphagus iocasae</name>
    <dbReference type="NCBI Taxonomy" id="1836499"/>
    <lineage>
        <taxon>Bacteria</taxon>
        <taxon>Pseudomonadati</taxon>
        <taxon>Bacteroidota</taxon>
        <taxon>Cytophagia</taxon>
        <taxon>Cytophagales</taxon>
        <taxon>Cyclobacteriaceae</taxon>
        <taxon>Algoriphagus</taxon>
    </lineage>
</organism>
<protein>
    <submittedName>
        <fullName evidence="2">Uncharacterized protein</fullName>
    </submittedName>
</protein>
<keyword evidence="3" id="KW-1185">Reference proteome</keyword>
<feature type="chain" id="PRO_5032460598" evidence="1">
    <location>
        <begin position="23"/>
        <end position="216"/>
    </location>
</feature>
<dbReference type="AlphaFoldDB" id="A0A841MG59"/>
<proteinExistence type="predicted"/>
<gene>
    <name evidence="2" type="ORF">FHS59_000102</name>
</gene>
<feature type="signal peptide" evidence="1">
    <location>
        <begin position="1"/>
        <end position="22"/>
    </location>
</feature>